<keyword evidence="4" id="KW-0411">Iron-sulfur</keyword>
<keyword evidence="7" id="KW-1185">Reference proteome</keyword>
<organism evidence="6 7">
    <name type="scientific">Paracoccus broussonetiae</name>
    <dbReference type="NCBI Taxonomy" id="3075834"/>
    <lineage>
        <taxon>Bacteria</taxon>
        <taxon>Pseudomonadati</taxon>
        <taxon>Pseudomonadota</taxon>
        <taxon>Alphaproteobacteria</taxon>
        <taxon>Rhodobacterales</taxon>
        <taxon>Paracoccaceae</taxon>
        <taxon>Paracoccus</taxon>
    </lineage>
</organism>
<evidence type="ECO:0000256" key="4">
    <source>
        <dbReference type="ARBA" id="ARBA00023014"/>
    </source>
</evidence>
<dbReference type="PROSITE" id="PS51085">
    <property type="entry name" value="2FE2S_FER_2"/>
    <property type="match status" value="1"/>
</dbReference>
<keyword evidence="2" id="KW-0479">Metal-binding</keyword>
<dbReference type="Proteomes" id="UP001251085">
    <property type="component" value="Unassembled WGS sequence"/>
</dbReference>
<dbReference type="PANTHER" id="PTHR23426">
    <property type="entry name" value="FERREDOXIN/ADRENODOXIN"/>
    <property type="match status" value="1"/>
</dbReference>
<feature type="domain" description="2Fe-2S ferredoxin-type" evidence="5">
    <location>
        <begin position="2"/>
        <end position="105"/>
    </location>
</feature>
<dbReference type="InterPro" id="IPR012675">
    <property type="entry name" value="Beta-grasp_dom_sf"/>
</dbReference>
<accession>A0ABU3EK13</accession>
<keyword evidence="1" id="KW-0001">2Fe-2S</keyword>
<protein>
    <submittedName>
        <fullName evidence="6">2Fe-2S iron-sulfur cluster-binding protein</fullName>
    </submittedName>
</protein>
<dbReference type="InterPro" id="IPR036010">
    <property type="entry name" value="2Fe-2S_ferredoxin-like_sf"/>
</dbReference>
<dbReference type="PANTHER" id="PTHR23426:SF67">
    <property type="entry name" value="2FE-2S FERREDOXIN-TYPE DOMAIN-CONTAINING PROTEIN"/>
    <property type="match status" value="1"/>
</dbReference>
<name>A0ABU3EK13_9RHOB</name>
<dbReference type="PRINTS" id="PR00355">
    <property type="entry name" value="ADRENODOXIN"/>
</dbReference>
<evidence type="ECO:0000256" key="1">
    <source>
        <dbReference type="ARBA" id="ARBA00022714"/>
    </source>
</evidence>
<dbReference type="RefSeq" id="WP_311761206.1">
    <property type="nucleotide sequence ID" value="NZ_JAVRQI010000018.1"/>
</dbReference>
<evidence type="ECO:0000259" key="5">
    <source>
        <dbReference type="PROSITE" id="PS51085"/>
    </source>
</evidence>
<evidence type="ECO:0000256" key="3">
    <source>
        <dbReference type="ARBA" id="ARBA00023004"/>
    </source>
</evidence>
<dbReference type="InterPro" id="IPR001055">
    <property type="entry name" value="Adrenodoxin-like"/>
</dbReference>
<evidence type="ECO:0000313" key="7">
    <source>
        <dbReference type="Proteomes" id="UP001251085"/>
    </source>
</evidence>
<dbReference type="Gene3D" id="3.10.20.30">
    <property type="match status" value="1"/>
</dbReference>
<comment type="caution">
    <text evidence="6">The sequence shown here is derived from an EMBL/GenBank/DDBJ whole genome shotgun (WGS) entry which is preliminary data.</text>
</comment>
<keyword evidence="3" id="KW-0408">Iron</keyword>
<gene>
    <name evidence="6" type="ORF">RM190_19805</name>
</gene>
<dbReference type="EMBL" id="JAVRQI010000018">
    <property type="protein sequence ID" value="MDT1064117.1"/>
    <property type="molecule type" value="Genomic_DNA"/>
</dbReference>
<dbReference type="InterPro" id="IPR001041">
    <property type="entry name" value="2Fe-2S_ferredoxin-type"/>
</dbReference>
<dbReference type="SUPFAM" id="SSF54292">
    <property type="entry name" value="2Fe-2S ferredoxin-like"/>
    <property type="match status" value="1"/>
</dbReference>
<reference evidence="7" key="1">
    <citation type="submission" date="2023-07" db="EMBL/GenBank/DDBJ databases">
        <title>Characterization of two Paracoccaceae strains isolated from Phycosphere and proposal of Xinfangfangia lacusdiani sp. nov.</title>
        <authorList>
            <person name="Deng Y."/>
            <person name="Zhang Y.Q."/>
        </authorList>
    </citation>
    <scope>NUCLEOTIDE SEQUENCE [LARGE SCALE GENOMIC DNA]</scope>
    <source>
        <strain evidence="7">CPCC 101403</strain>
    </source>
</reference>
<evidence type="ECO:0000313" key="6">
    <source>
        <dbReference type="EMBL" id="MDT1064117.1"/>
    </source>
</evidence>
<sequence>MTQITWKCASGQSITINVTAGQSLMEAARDHDVDGIFGDCGGNLACATCHVIVPPEWVELTGKPDAMEEDMLDIVETGRTPTSRLSCQIVATHEMDGMVLEVPGA</sequence>
<proteinExistence type="predicted"/>
<evidence type="ECO:0000256" key="2">
    <source>
        <dbReference type="ARBA" id="ARBA00022723"/>
    </source>
</evidence>
<dbReference type="Pfam" id="PF00111">
    <property type="entry name" value="Fer2"/>
    <property type="match status" value="1"/>
</dbReference>
<dbReference type="CDD" id="cd00207">
    <property type="entry name" value="fer2"/>
    <property type="match status" value="1"/>
</dbReference>